<dbReference type="EMBL" id="NVNL01000124">
    <property type="protein sequence ID" value="PEA85873.1"/>
    <property type="molecule type" value="Genomic_DNA"/>
</dbReference>
<dbReference type="PANTHER" id="PTHR30050">
    <property type="entry name" value="CHROMOSOMAL REPLICATION INITIATOR PROTEIN DNAA"/>
    <property type="match status" value="1"/>
</dbReference>
<dbReference type="Pfam" id="PF01695">
    <property type="entry name" value="IstB_IS21"/>
    <property type="match status" value="1"/>
</dbReference>
<gene>
    <name evidence="2" type="ORF">CON71_33210</name>
</gene>
<evidence type="ECO:0000259" key="1">
    <source>
        <dbReference type="SMART" id="SM00382"/>
    </source>
</evidence>
<dbReference type="InterPro" id="IPR002611">
    <property type="entry name" value="IstB_ATP-bd"/>
</dbReference>
<dbReference type="SMART" id="SM00382">
    <property type="entry name" value="AAA"/>
    <property type="match status" value="1"/>
</dbReference>
<protein>
    <submittedName>
        <fullName evidence="2">AAA family ATPase</fullName>
    </submittedName>
</protein>
<dbReference type="Gene3D" id="3.40.50.300">
    <property type="entry name" value="P-loop containing nucleotide triphosphate hydrolases"/>
    <property type="match status" value="1"/>
</dbReference>
<dbReference type="InterPro" id="IPR027417">
    <property type="entry name" value="P-loop_NTPase"/>
</dbReference>
<reference evidence="2 3" key="1">
    <citation type="submission" date="2017-09" db="EMBL/GenBank/DDBJ databases">
        <title>Large-scale bioinformatics analysis of Bacillus genomes uncovers conserved roles of natural products in bacterial physiology.</title>
        <authorList>
            <consortium name="Agbiome Team Llc"/>
            <person name="Bleich R.M."/>
            <person name="Grubbs K.J."/>
            <person name="Santa Maria K.C."/>
            <person name="Allen S.E."/>
            <person name="Farag S."/>
            <person name="Shank E.A."/>
            <person name="Bowers A."/>
        </authorList>
    </citation>
    <scope>NUCLEOTIDE SEQUENCE [LARGE SCALE GENOMIC DNA]</scope>
    <source>
        <strain evidence="2 3">AFS089089</strain>
    </source>
</reference>
<name>A0A9X6TGE9_BACTU</name>
<dbReference type="GO" id="GO:0006260">
    <property type="term" value="P:DNA replication"/>
    <property type="evidence" value="ECO:0007669"/>
    <property type="project" value="TreeGrafter"/>
</dbReference>
<organism evidence="2 3">
    <name type="scientific">Bacillus thuringiensis</name>
    <dbReference type="NCBI Taxonomy" id="1428"/>
    <lineage>
        <taxon>Bacteria</taxon>
        <taxon>Bacillati</taxon>
        <taxon>Bacillota</taxon>
        <taxon>Bacilli</taxon>
        <taxon>Bacillales</taxon>
        <taxon>Bacillaceae</taxon>
        <taxon>Bacillus</taxon>
        <taxon>Bacillus cereus group</taxon>
    </lineage>
</organism>
<evidence type="ECO:0000313" key="2">
    <source>
        <dbReference type="EMBL" id="PEA85873.1"/>
    </source>
</evidence>
<accession>A0A9X6TGE9</accession>
<dbReference type="PANTHER" id="PTHR30050:SF4">
    <property type="entry name" value="ATP-BINDING PROTEIN RV3427C IN INSERTION SEQUENCE-RELATED"/>
    <property type="match status" value="1"/>
</dbReference>
<dbReference type="InterPro" id="IPR003593">
    <property type="entry name" value="AAA+_ATPase"/>
</dbReference>
<dbReference type="AlphaFoldDB" id="A0A9X6TGE9"/>
<feature type="domain" description="AAA+ ATPase" evidence="1">
    <location>
        <begin position="85"/>
        <end position="251"/>
    </location>
</feature>
<evidence type="ECO:0000313" key="3">
    <source>
        <dbReference type="Proteomes" id="UP000220702"/>
    </source>
</evidence>
<comment type="caution">
    <text evidence="2">The sequence shown here is derived from an EMBL/GenBank/DDBJ whole genome shotgun (WGS) entry which is preliminary data.</text>
</comment>
<sequence length="259" mass="30129">MIHEKAEVCPKCSLQKYHDQLQDECNQYYQGVEERKRKEFFYQNSIIEDPTIVDATFENFTPECEEEKENKAKAWRYTEGFIAGHNRTILLAGESGRGKSHLSHAIAHKTNEEGSGTVLYVSCHFLFKKIRSTFRKDSELSEEDILQMIIKSDMVVFDDFGCSLGDYRDVNQLALWFHQSNGQGDITKLIRASKFENDVWGSILDGRQKKKNVFVTNLTGPAIRYGYDPRVASRLLRVHADDIMQFKHTPDRRRKEFLF</sequence>
<dbReference type="Proteomes" id="UP000220702">
    <property type="component" value="Unassembled WGS sequence"/>
</dbReference>
<dbReference type="SUPFAM" id="SSF52540">
    <property type="entry name" value="P-loop containing nucleoside triphosphate hydrolases"/>
    <property type="match status" value="1"/>
</dbReference>
<proteinExistence type="predicted"/>
<dbReference type="GO" id="GO:0005524">
    <property type="term" value="F:ATP binding"/>
    <property type="evidence" value="ECO:0007669"/>
    <property type="project" value="InterPro"/>
</dbReference>